<dbReference type="AlphaFoldDB" id="A0A239GWF1"/>
<reference evidence="2" key="1">
    <citation type="submission" date="2017-06" db="EMBL/GenBank/DDBJ databases">
        <authorList>
            <person name="Varghese N."/>
            <person name="Submissions S."/>
        </authorList>
    </citation>
    <scope>NUCLEOTIDE SEQUENCE [LARGE SCALE GENOMIC DNA]</scope>
    <source>
        <strain evidence="2">DSM 44485</strain>
    </source>
</reference>
<evidence type="ECO:0000313" key="1">
    <source>
        <dbReference type="EMBL" id="SNS73271.1"/>
    </source>
</evidence>
<evidence type="ECO:0008006" key="3">
    <source>
        <dbReference type="Google" id="ProtNLM"/>
    </source>
</evidence>
<name>A0A239GWF1_9ACTN</name>
<protein>
    <recommendedName>
        <fullName evidence="3">Helix-hairpin-helix domain-containing protein</fullName>
    </recommendedName>
</protein>
<proteinExistence type="predicted"/>
<evidence type="ECO:0000313" key="2">
    <source>
        <dbReference type="Proteomes" id="UP000198420"/>
    </source>
</evidence>
<dbReference type="Gene3D" id="1.10.150.20">
    <property type="entry name" value="5' to 3' exonuclease, C-terminal subdomain"/>
    <property type="match status" value="1"/>
</dbReference>
<dbReference type="RefSeq" id="WP_089316749.1">
    <property type="nucleotide sequence ID" value="NZ_FZNP01000026.1"/>
</dbReference>
<keyword evidence="2" id="KW-1185">Reference proteome</keyword>
<dbReference type="SUPFAM" id="SSF47789">
    <property type="entry name" value="C-terminal domain of RNA polymerase alpha subunit"/>
    <property type="match status" value="1"/>
</dbReference>
<dbReference type="Proteomes" id="UP000198420">
    <property type="component" value="Unassembled WGS sequence"/>
</dbReference>
<gene>
    <name evidence="1" type="ORF">SAMN06265355_12654</name>
</gene>
<dbReference type="EMBL" id="FZNP01000026">
    <property type="protein sequence ID" value="SNS73271.1"/>
    <property type="molecule type" value="Genomic_DNA"/>
</dbReference>
<sequence length="70" mass="7275">MSTEPVADLPKLAAPARRALAAAGYSSLTQLAGAREDDIVALHGMGPNAMKTLRQALQEHGLSFRASSDA</sequence>
<dbReference type="OrthoDB" id="7950977at2"/>
<organism evidence="1 2">
    <name type="scientific">Actinomadura mexicana</name>
    <dbReference type="NCBI Taxonomy" id="134959"/>
    <lineage>
        <taxon>Bacteria</taxon>
        <taxon>Bacillati</taxon>
        <taxon>Actinomycetota</taxon>
        <taxon>Actinomycetes</taxon>
        <taxon>Streptosporangiales</taxon>
        <taxon>Thermomonosporaceae</taxon>
        <taxon>Actinomadura</taxon>
    </lineage>
</organism>
<accession>A0A239GWF1</accession>